<keyword evidence="6 10" id="KW-0812">Transmembrane</keyword>
<feature type="transmembrane region" description="Helical" evidence="11">
    <location>
        <begin position="214"/>
        <end position="234"/>
    </location>
</feature>
<dbReference type="GO" id="GO:0048878">
    <property type="term" value="P:chemical homeostasis"/>
    <property type="evidence" value="ECO:0007669"/>
    <property type="project" value="UniProtKB-ARBA"/>
</dbReference>
<feature type="transmembrane region" description="Helical" evidence="11">
    <location>
        <begin position="55"/>
        <end position="74"/>
    </location>
</feature>
<dbReference type="EMBL" id="GDIQ01048328">
    <property type="protein sequence ID" value="JAN46409.1"/>
    <property type="molecule type" value="Transcribed_RNA"/>
</dbReference>
<evidence type="ECO:0000256" key="5">
    <source>
        <dbReference type="ARBA" id="ARBA00022475"/>
    </source>
</evidence>
<evidence type="ECO:0000313" key="12">
    <source>
        <dbReference type="EMBL" id="JAN46409.1"/>
    </source>
</evidence>
<evidence type="ECO:0000256" key="3">
    <source>
        <dbReference type="ARBA" id="ARBA00011881"/>
    </source>
</evidence>
<evidence type="ECO:0000256" key="6">
    <source>
        <dbReference type="ARBA" id="ARBA00022692"/>
    </source>
</evidence>
<evidence type="ECO:0000313" key="13">
    <source>
        <dbReference type="EMBL" id="KZS10587.1"/>
    </source>
</evidence>
<evidence type="ECO:0000313" key="14">
    <source>
        <dbReference type="Proteomes" id="UP000076858"/>
    </source>
</evidence>
<dbReference type="PRINTS" id="PR00783">
    <property type="entry name" value="MINTRINSICP"/>
</dbReference>
<proteinExistence type="inferred from homology"/>
<accession>A0A0P6G8A8</accession>
<keyword evidence="9 11" id="KW-0472">Membrane</keyword>
<evidence type="ECO:0000256" key="7">
    <source>
        <dbReference type="ARBA" id="ARBA00022737"/>
    </source>
</evidence>
<organism evidence="12">
    <name type="scientific">Daphnia magna</name>
    <dbReference type="NCBI Taxonomy" id="35525"/>
    <lineage>
        <taxon>Eukaryota</taxon>
        <taxon>Metazoa</taxon>
        <taxon>Ecdysozoa</taxon>
        <taxon>Arthropoda</taxon>
        <taxon>Crustacea</taxon>
        <taxon>Branchiopoda</taxon>
        <taxon>Diplostraca</taxon>
        <taxon>Cladocera</taxon>
        <taxon>Anomopoda</taxon>
        <taxon>Daphniidae</taxon>
        <taxon>Daphnia</taxon>
    </lineage>
</organism>
<protein>
    <submittedName>
        <fullName evidence="13">Aquaporin AQPAn.G</fullName>
    </submittedName>
    <submittedName>
        <fullName evidence="12">Aquaporin-4</fullName>
    </submittedName>
</protein>
<keyword evidence="4 10" id="KW-0813">Transport</keyword>
<dbReference type="Gene3D" id="1.20.1080.10">
    <property type="entry name" value="Glycerol uptake facilitator protein"/>
    <property type="match status" value="1"/>
</dbReference>
<dbReference type="GO" id="GO:0005886">
    <property type="term" value="C:plasma membrane"/>
    <property type="evidence" value="ECO:0007669"/>
    <property type="project" value="UniProtKB-SubCell"/>
</dbReference>
<dbReference type="Proteomes" id="UP000076858">
    <property type="component" value="Unassembled WGS sequence"/>
</dbReference>
<gene>
    <name evidence="13" type="ORF">APZ42_024861</name>
</gene>
<dbReference type="AlphaFoldDB" id="A0A0P6G8A8"/>
<reference evidence="12" key="1">
    <citation type="submission" date="2015-10" db="EMBL/GenBank/DDBJ databases">
        <title>EvidentialGene: Evidence-directed Construction of Complete mRNA Transcriptomes without Genomes.</title>
        <authorList>
            <person name="Gilbert D.G."/>
        </authorList>
    </citation>
    <scope>NUCLEOTIDE SEQUENCE</scope>
</reference>
<dbReference type="PANTHER" id="PTHR19139:SF199">
    <property type="entry name" value="MIP17260P"/>
    <property type="match status" value="1"/>
</dbReference>
<dbReference type="Pfam" id="PF00230">
    <property type="entry name" value="MIP"/>
    <property type="match status" value="1"/>
</dbReference>
<dbReference type="OrthoDB" id="3222at2759"/>
<dbReference type="SUPFAM" id="SSF81338">
    <property type="entry name" value="Aquaporin-like"/>
    <property type="match status" value="1"/>
</dbReference>
<evidence type="ECO:0000256" key="8">
    <source>
        <dbReference type="ARBA" id="ARBA00022989"/>
    </source>
</evidence>
<feature type="transmembrane region" description="Helical" evidence="11">
    <location>
        <begin position="102"/>
        <end position="123"/>
    </location>
</feature>
<reference evidence="13 14" key="2">
    <citation type="submission" date="2016-03" db="EMBL/GenBank/DDBJ databases">
        <title>EvidentialGene: Evidence-directed Construction of Genes on Genomes.</title>
        <authorList>
            <person name="Gilbert D.G."/>
            <person name="Choi J.-H."/>
            <person name="Mockaitis K."/>
            <person name="Colbourne J."/>
            <person name="Pfrender M."/>
        </authorList>
    </citation>
    <scope>NUCLEOTIDE SEQUENCE [LARGE SCALE GENOMIC DNA]</scope>
    <source>
        <strain evidence="13 14">Xinb3</strain>
        <tissue evidence="13">Complete organism</tissue>
    </source>
</reference>
<dbReference type="InterPro" id="IPR034294">
    <property type="entry name" value="Aquaporin_transptr"/>
</dbReference>
<evidence type="ECO:0000256" key="10">
    <source>
        <dbReference type="RuleBase" id="RU000477"/>
    </source>
</evidence>
<dbReference type="FunFam" id="1.20.1080.10:FF:000009">
    <property type="entry name" value="aquaporin-4 isoform X1"/>
    <property type="match status" value="1"/>
</dbReference>
<dbReference type="NCBIfam" id="TIGR00861">
    <property type="entry name" value="MIP"/>
    <property type="match status" value="1"/>
</dbReference>
<evidence type="ECO:0000256" key="11">
    <source>
        <dbReference type="SAM" id="Phobius"/>
    </source>
</evidence>
<evidence type="ECO:0000256" key="2">
    <source>
        <dbReference type="ARBA" id="ARBA00006175"/>
    </source>
</evidence>
<dbReference type="InterPro" id="IPR022357">
    <property type="entry name" value="MIP_CS"/>
</dbReference>
<dbReference type="EMBL" id="LRGB01001764">
    <property type="protein sequence ID" value="KZS10587.1"/>
    <property type="molecule type" value="Genomic_DNA"/>
</dbReference>
<evidence type="ECO:0000256" key="4">
    <source>
        <dbReference type="ARBA" id="ARBA00022448"/>
    </source>
</evidence>
<feature type="transmembrane region" description="Helical" evidence="11">
    <location>
        <begin position="175"/>
        <end position="194"/>
    </location>
</feature>
<dbReference type="InterPro" id="IPR023271">
    <property type="entry name" value="Aquaporin-like"/>
</dbReference>
<dbReference type="PANTHER" id="PTHR19139">
    <property type="entry name" value="AQUAPORIN TRANSPORTER"/>
    <property type="match status" value="1"/>
</dbReference>
<feature type="transmembrane region" description="Helical" evidence="11">
    <location>
        <begin position="143"/>
        <end position="163"/>
    </location>
</feature>
<comment type="subcellular location">
    <subcellularLocation>
        <location evidence="1">Cell membrane</location>
        <topology evidence="1">Multi-pass membrane protein</topology>
    </subcellularLocation>
</comment>
<keyword evidence="14" id="KW-1185">Reference proteome</keyword>
<comment type="similarity">
    <text evidence="2 10">Belongs to the MIP/aquaporin (TC 1.A.8) family.</text>
</comment>
<evidence type="ECO:0000256" key="1">
    <source>
        <dbReference type="ARBA" id="ARBA00004651"/>
    </source>
</evidence>
<dbReference type="InterPro" id="IPR000425">
    <property type="entry name" value="MIP"/>
</dbReference>
<keyword evidence="7" id="KW-0677">Repeat</keyword>
<dbReference type="STRING" id="35525.A0A0P6G8A8"/>
<keyword evidence="5" id="KW-1003">Cell membrane</keyword>
<feature type="transmembrane region" description="Helical" evidence="11">
    <location>
        <begin position="26"/>
        <end position="49"/>
    </location>
</feature>
<dbReference type="GO" id="GO:0015250">
    <property type="term" value="F:water channel activity"/>
    <property type="evidence" value="ECO:0007669"/>
    <property type="project" value="UniProtKB-ARBA"/>
</dbReference>
<keyword evidence="8 11" id="KW-1133">Transmembrane helix</keyword>
<name>A0A0P6G8A8_9CRUS</name>
<comment type="subunit">
    <text evidence="3">Homotetramer.</text>
</comment>
<sequence>MAIWQRMRNVFGCDELSKNRDIWRMLMAEFVGPLFLVLIGCASCVEGWNDQYSPHIVQVALSFGVTIATMAQALGHVSGGHFNPAVTVACLVTGKISIVKSIFYILAQCLGAICGAALLQALTPTEFHNTLGVTEIHKALTPTQGFGVEFFSTFTLVLVVFGVCDSNRKDVKGSAPLAIGLCIATAILATGNYTGGSLNPARSLGPAVISNKWSYHWVYWAGPIIGGVVAALLYQKVFKARSVEEEIELESYQYHVANSKESEIIADRTTTI</sequence>
<evidence type="ECO:0000256" key="9">
    <source>
        <dbReference type="ARBA" id="ARBA00023136"/>
    </source>
</evidence>
<dbReference type="PROSITE" id="PS00221">
    <property type="entry name" value="MIP"/>
    <property type="match status" value="1"/>
</dbReference>
<dbReference type="CDD" id="cd00333">
    <property type="entry name" value="MIP"/>
    <property type="match status" value="1"/>
</dbReference>